<dbReference type="Proteomes" id="UP000244911">
    <property type="component" value="Unassembled WGS sequence"/>
</dbReference>
<feature type="chain" id="PRO_5015357606" description="DUF2927 domain-containing protein" evidence="1">
    <location>
        <begin position="24"/>
        <end position="324"/>
    </location>
</feature>
<dbReference type="OrthoDB" id="3295600at2"/>
<feature type="signal peptide" evidence="1">
    <location>
        <begin position="1"/>
        <end position="23"/>
    </location>
</feature>
<gene>
    <name evidence="2" type="ORF">ALP8811_00420</name>
</gene>
<dbReference type="PROSITE" id="PS51257">
    <property type="entry name" value="PROKAR_LIPOPROTEIN"/>
    <property type="match status" value="1"/>
</dbReference>
<proteinExistence type="predicted"/>
<name>A0A2R8AH90_9RHOB</name>
<dbReference type="AlphaFoldDB" id="A0A2R8AH90"/>
<protein>
    <recommendedName>
        <fullName evidence="4">DUF2927 domain-containing protein</fullName>
    </recommendedName>
</protein>
<accession>A0A2R8AH90</accession>
<dbReference type="Pfam" id="PF11150">
    <property type="entry name" value="DUF2927"/>
    <property type="match status" value="1"/>
</dbReference>
<evidence type="ECO:0008006" key="4">
    <source>
        <dbReference type="Google" id="ProtNLM"/>
    </source>
</evidence>
<evidence type="ECO:0000256" key="1">
    <source>
        <dbReference type="SAM" id="SignalP"/>
    </source>
</evidence>
<sequence>MSRTAIHKITRAVIAMTALTAVMGCTLQQTTRGKAPPPQPVASLPQLTVGHAKDSSAYLRNYYSKIQASRLVHDQLRGDGGGPDTPFTNAMLVRNFERIAFNNEYSKVGDRRITLERPVKLTRWTRPVRFGLNFGANVPEDQRETDRQVFAPYVARLARLTGHPISAASGAVPLGVNFTVLILTEDERRVSAPELRRAVPGISDADLYQIANLNRDTQCVVFAGDRDDDNRIERAVAVIRAELPDLMRAACIHEELAQGLGLPNDSPEARPSIFNDSDEFGLLTSHDELLLRMLYDKRLQPGMTADEARPIFTKIAAELMGGSV</sequence>
<organism evidence="2 3">
    <name type="scientific">Aliiroseovarius pelagivivens</name>
    <dbReference type="NCBI Taxonomy" id="1639690"/>
    <lineage>
        <taxon>Bacteria</taxon>
        <taxon>Pseudomonadati</taxon>
        <taxon>Pseudomonadota</taxon>
        <taxon>Alphaproteobacteria</taxon>
        <taxon>Rhodobacterales</taxon>
        <taxon>Paracoccaceae</taxon>
        <taxon>Aliiroseovarius</taxon>
    </lineage>
</organism>
<reference evidence="2 3" key="1">
    <citation type="submission" date="2018-03" db="EMBL/GenBank/DDBJ databases">
        <authorList>
            <person name="Keele B.F."/>
        </authorList>
    </citation>
    <scope>NUCLEOTIDE SEQUENCE [LARGE SCALE GENOMIC DNA]</scope>
    <source>
        <strain evidence="2 3">CECT 8811</strain>
    </source>
</reference>
<dbReference type="EMBL" id="OMOI01000001">
    <property type="protein sequence ID" value="SPF75433.1"/>
    <property type="molecule type" value="Genomic_DNA"/>
</dbReference>
<evidence type="ECO:0000313" key="3">
    <source>
        <dbReference type="Proteomes" id="UP000244911"/>
    </source>
</evidence>
<keyword evidence="3" id="KW-1185">Reference proteome</keyword>
<evidence type="ECO:0000313" key="2">
    <source>
        <dbReference type="EMBL" id="SPF75433.1"/>
    </source>
</evidence>
<dbReference type="InterPro" id="IPR021323">
    <property type="entry name" value="DUF2927"/>
</dbReference>
<keyword evidence="1" id="KW-0732">Signal</keyword>
<dbReference type="RefSeq" id="WP_108855536.1">
    <property type="nucleotide sequence ID" value="NZ_OMOI01000001.1"/>
</dbReference>